<dbReference type="PROSITE" id="PS50104">
    <property type="entry name" value="TIR"/>
    <property type="match status" value="1"/>
</dbReference>
<evidence type="ECO:0000259" key="1">
    <source>
        <dbReference type="PROSITE" id="PS50104"/>
    </source>
</evidence>
<dbReference type="Gene3D" id="3.40.50.10140">
    <property type="entry name" value="Toll/interleukin-1 receptor homology (TIR) domain"/>
    <property type="match status" value="1"/>
</dbReference>
<reference evidence="3" key="1">
    <citation type="submission" date="2012-11" db="EMBL/GenBank/DDBJ databases">
        <authorList>
            <person name="Lucero-Rivera Y.E."/>
            <person name="Tovar-Ramirez D."/>
        </authorList>
    </citation>
    <scope>NUCLEOTIDE SEQUENCE [LARGE SCALE GENOMIC DNA]</scope>
    <source>
        <strain evidence="3">Araruama</strain>
    </source>
</reference>
<dbReference type="EMBL" id="ATBP01001335">
    <property type="protein sequence ID" value="ETR67534.1"/>
    <property type="molecule type" value="Genomic_DNA"/>
</dbReference>
<dbReference type="Proteomes" id="UP000189670">
    <property type="component" value="Unassembled WGS sequence"/>
</dbReference>
<protein>
    <recommendedName>
        <fullName evidence="1">TIR domain-containing protein</fullName>
    </recommendedName>
</protein>
<feature type="domain" description="TIR" evidence="1">
    <location>
        <begin position="7"/>
        <end position="156"/>
    </location>
</feature>
<dbReference type="SUPFAM" id="SSF52200">
    <property type="entry name" value="Toll/Interleukin receptor TIR domain"/>
    <property type="match status" value="1"/>
</dbReference>
<feature type="non-terminal residue" evidence="2">
    <location>
        <position position="156"/>
    </location>
</feature>
<name>A0A1V1NY97_9BACT</name>
<comment type="caution">
    <text evidence="2">The sequence shown here is derived from an EMBL/GenBank/DDBJ whole genome shotgun (WGS) entry which is preliminary data.</text>
</comment>
<accession>A0A1V1NY97</accession>
<sequence length="156" mass="18549">MDNKPTYEYDVFISYSRKDILGQWINDTFFNLFKTYLDNSLSWTPKIFIDTSDIDPGDSWPERLKRAICYSKCMVSIWSPNYFKSGYCRKECGSMLYREKMLGYRTTNKPNGLVLPVNIFDGKFFPEIAQQINWFLCHDYYIDGEGFKKNRKIRSV</sequence>
<dbReference type="Pfam" id="PF13676">
    <property type="entry name" value="TIR_2"/>
    <property type="match status" value="1"/>
</dbReference>
<evidence type="ECO:0000313" key="2">
    <source>
        <dbReference type="EMBL" id="ETR67534.1"/>
    </source>
</evidence>
<gene>
    <name evidence="2" type="ORF">OMM_11494</name>
</gene>
<dbReference type="InterPro" id="IPR000157">
    <property type="entry name" value="TIR_dom"/>
</dbReference>
<organism evidence="2 3">
    <name type="scientific">Candidatus Magnetoglobus multicellularis str. Araruama</name>
    <dbReference type="NCBI Taxonomy" id="890399"/>
    <lineage>
        <taxon>Bacteria</taxon>
        <taxon>Pseudomonadati</taxon>
        <taxon>Thermodesulfobacteriota</taxon>
        <taxon>Desulfobacteria</taxon>
        <taxon>Desulfobacterales</taxon>
        <taxon>Desulfobacteraceae</taxon>
        <taxon>Candidatus Magnetoglobus</taxon>
    </lineage>
</organism>
<dbReference type="GO" id="GO:0007165">
    <property type="term" value="P:signal transduction"/>
    <property type="evidence" value="ECO:0007669"/>
    <property type="project" value="InterPro"/>
</dbReference>
<evidence type="ECO:0000313" key="3">
    <source>
        <dbReference type="Proteomes" id="UP000189670"/>
    </source>
</evidence>
<proteinExistence type="predicted"/>
<dbReference type="AlphaFoldDB" id="A0A1V1NY97"/>
<dbReference type="InterPro" id="IPR035897">
    <property type="entry name" value="Toll_tir_struct_dom_sf"/>
</dbReference>